<accession>A0ABP9BRK1</accession>
<gene>
    <name evidence="2" type="ORF">GCM10023220_29570</name>
</gene>
<evidence type="ECO:0000313" key="3">
    <source>
        <dbReference type="Proteomes" id="UP001501265"/>
    </source>
</evidence>
<feature type="transmembrane region" description="Helical" evidence="1">
    <location>
        <begin position="12"/>
        <end position="32"/>
    </location>
</feature>
<comment type="caution">
    <text evidence="2">The sequence shown here is derived from an EMBL/GenBank/DDBJ whole genome shotgun (WGS) entry which is preliminary data.</text>
</comment>
<keyword evidence="3" id="KW-1185">Reference proteome</keyword>
<dbReference type="EMBL" id="BAABIG010000024">
    <property type="protein sequence ID" value="GAA4799482.1"/>
    <property type="molecule type" value="Genomic_DNA"/>
</dbReference>
<keyword evidence="1" id="KW-0812">Transmembrane</keyword>
<name>A0ABP9BRK1_9ACTN</name>
<evidence type="ECO:0008006" key="4">
    <source>
        <dbReference type="Google" id="ProtNLM"/>
    </source>
</evidence>
<reference evidence="3" key="1">
    <citation type="journal article" date="2019" name="Int. J. Syst. Evol. Microbiol.">
        <title>The Global Catalogue of Microorganisms (GCM) 10K type strain sequencing project: providing services to taxonomists for standard genome sequencing and annotation.</title>
        <authorList>
            <consortium name="The Broad Institute Genomics Platform"/>
            <consortium name="The Broad Institute Genome Sequencing Center for Infectious Disease"/>
            <person name="Wu L."/>
            <person name="Ma J."/>
        </authorList>
    </citation>
    <scope>NUCLEOTIDE SEQUENCE [LARGE SCALE GENOMIC DNA]</scope>
    <source>
        <strain evidence="3">JCM 18081</strain>
    </source>
</reference>
<feature type="transmembrane region" description="Helical" evidence="1">
    <location>
        <begin position="52"/>
        <end position="70"/>
    </location>
</feature>
<organism evidence="2 3">
    <name type="scientific">Streptomyces ziwulingensis</name>
    <dbReference type="NCBI Taxonomy" id="1045501"/>
    <lineage>
        <taxon>Bacteria</taxon>
        <taxon>Bacillati</taxon>
        <taxon>Actinomycetota</taxon>
        <taxon>Actinomycetes</taxon>
        <taxon>Kitasatosporales</taxon>
        <taxon>Streptomycetaceae</taxon>
        <taxon>Streptomyces</taxon>
    </lineage>
</organism>
<keyword evidence="1" id="KW-1133">Transmembrane helix</keyword>
<dbReference type="Proteomes" id="UP001501265">
    <property type="component" value="Unassembled WGS sequence"/>
</dbReference>
<proteinExistence type="predicted"/>
<dbReference type="RefSeq" id="WP_345620017.1">
    <property type="nucleotide sequence ID" value="NZ_BAABIG010000024.1"/>
</dbReference>
<feature type="transmembrane region" description="Helical" evidence="1">
    <location>
        <begin position="106"/>
        <end position="126"/>
    </location>
</feature>
<keyword evidence="1" id="KW-0472">Membrane</keyword>
<sequence length="141" mass="15945">MTCRAARKFGRRGAFLFSFGCLWTLYGFGQLMEPLPDTSGIQLLLHIRPLDWWAWGWIACGILAIVASPLSQGRDWFAFPALLLIVAPWMCSYLVSWWPLGDNPRGWVTALIWAVAAVPVIVVAGWRESPRPEREEPPHDP</sequence>
<evidence type="ECO:0000256" key="1">
    <source>
        <dbReference type="SAM" id="Phobius"/>
    </source>
</evidence>
<feature type="transmembrane region" description="Helical" evidence="1">
    <location>
        <begin position="77"/>
        <end position="100"/>
    </location>
</feature>
<protein>
    <recommendedName>
        <fullName evidence="4">Integral membrane protein</fullName>
    </recommendedName>
</protein>
<evidence type="ECO:0000313" key="2">
    <source>
        <dbReference type="EMBL" id="GAA4799482.1"/>
    </source>
</evidence>